<dbReference type="InterPro" id="IPR029052">
    <property type="entry name" value="Metallo-depent_PP-like"/>
</dbReference>
<organism evidence="1 2">
    <name type="scientific">Erwinia phage vB_EamM_Yoloswag</name>
    <dbReference type="NCBI Taxonomy" id="1958956"/>
    <lineage>
        <taxon>Viruses</taxon>
        <taxon>Duplodnaviria</taxon>
        <taxon>Heunggongvirae</taxon>
        <taxon>Uroviricota</taxon>
        <taxon>Caudoviricetes</taxon>
        <taxon>Yoloswagvirus</taxon>
        <taxon>Yoloswagvirus yoloswag</taxon>
    </lineage>
</organism>
<accession>A0A1S6L3F2</accession>
<proteinExistence type="predicted"/>
<gene>
    <name evidence="1" type="ORF">YOLOSWAG_230</name>
</gene>
<dbReference type="Gene3D" id="3.60.21.10">
    <property type="match status" value="1"/>
</dbReference>
<evidence type="ECO:0000313" key="1">
    <source>
        <dbReference type="EMBL" id="AQT28708.1"/>
    </source>
</evidence>
<name>A0A1S6L3F2_9CAUD</name>
<protein>
    <submittedName>
        <fullName evidence="1">Putative metallophosphoesterase</fullName>
    </submittedName>
</protein>
<dbReference type="EMBL" id="KY448244">
    <property type="protein sequence ID" value="AQT28708.1"/>
    <property type="molecule type" value="Genomic_DNA"/>
</dbReference>
<evidence type="ECO:0000313" key="2">
    <source>
        <dbReference type="Proteomes" id="UP000221250"/>
    </source>
</evidence>
<dbReference type="Proteomes" id="UP000221250">
    <property type="component" value="Segment"/>
</dbReference>
<keyword evidence="2" id="KW-1185">Reference proteome</keyword>
<dbReference type="SUPFAM" id="SSF56300">
    <property type="entry name" value="Metallo-dependent phosphatases"/>
    <property type="match status" value="1"/>
</dbReference>
<sequence length="177" mass="20732">MANFFTADTHYASQRTLELSRRPFPSVTDMDETMILRTNAMCRGSDVLYNVGDFGDYRVVRRLVPKVVLICGNYEHNDIERDYGGSFEEFRRALIKMGFRDVLLNNHVVDDMWLNHFPNQMVESRFNLFGHIHRLQMVRRNGLNVGVDCHDYAPISLDTVNFYRNAIENHYDDEVFG</sequence>
<reference evidence="1 2" key="1">
    <citation type="submission" date="2017-01" db="EMBL/GenBank/DDBJ databases">
        <authorList>
            <person name="Mah S.A."/>
            <person name="Swanson W.J."/>
            <person name="Moy G.W."/>
            <person name="Vacquier V.D."/>
        </authorList>
    </citation>
    <scope>NUCLEOTIDE SEQUENCE [LARGE SCALE GENOMIC DNA]</scope>
</reference>